<organism evidence="1 2">
    <name type="scientific">Orbilia oligospora</name>
    <name type="common">Nematode-trapping fungus</name>
    <name type="synonym">Arthrobotrys oligospora</name>
    <dbReference type="NCBI Taxonomy" id="2813651"/>
    <lineage>
        <taxon>Eukaryota</taxon>
        <taxon>Fungi</taxon>
        <taxon>Dikarya</taxon>
        <taxon>Ascomycota</taxon>
        <taxon>Pezizomycotina</taxon>
        <taxon>Orbiliomycetes</taxon>
        <taxon>Orbiliales</taxon>
        <taxon>Orbiliaceae</taxon>
        <taxon>Orbilia</taxon>
    </lineage>
</organism>
<dbReference type="AlphaFoldDB" id="A0A7C8JB39"/>
<accession>A0A7C8JB39</accession>
<protein>
    <submittedName>
        <fullName evidence="1">Uncharacterized protein</fullName>
    </submittedName>
</protein>
<gene>
    <name evidence="1" type="ORF">TWF102_009425</name>
</gene>
<dbReference type="EMBL" id="WIQW01000062">
    <property type="protein sequence ID" value="KAF3090211.1"/>
    <property type="molecule type" value="Genomic_DNA"/>
</dbReference>
<name>A0A7C8JB39_ORBOL</name>
<dbReference type="Proteomes" id="UP000475325">
    <property type="component" value="Unassembled WGS sequence"/>
</dbReference>
<sequence length="112" mass="12803">MLPAGSMEIFEILDSPNSKTNPISLQDSFVRLKLKTPSTGFTRCICTPDFFIYSSSHKDPNKTELFYLHLPIRQFQTRLDGPKARSYLTVLDSTNPHRVSTRLVVFTFVFSV</sequence>
<evidence type="ECO:0000313" key="2">
    <source>
        <dbReference type="Proteomes" id="UP000475325"/>
    </source>
</evidence>
<proteinExistence type="predicted"/>
<evidence type="ECO:0000313" key="1">
    <source>
        <dbReference type="EMBL" id="KAF3090211.1"/>
    </source>
</evidence>
<reference evidence="1 2" key="1">
    <citation type="submission" date="2019-06" db="EMBL/GenBank/DDBJ databases">
        <authorList>
            <person name="Palmer J.M."/>
        </authorList>
    </citation>
    <scope>NUCLEOTIDE SEQUENCE [LARGE SCALE GENOMIC DNA]</scope>
    <source>
        <strain evidence="1 2">TWF102</strain>
    </source>
</reference>
<comment type="caution">
    <text evidence="1">The sequence shown here is derived from an EMBL/GenBank/DDBJ whole genome shotgun (WGS) entry which is preliminary data.</text>
</comment>